<accession>A0A4Y7KTR3</accession>
<sequence>MEGSGRKSFTKMIAVVLLIVGTLSGQIYASRETEYDACFNKCFDDCTEPNPGGDFDFFAKCDEDCYASCTKNSPLDSRCKTIAKIS</sequence>
<evidence type="ECO:0008006" key="4">
    <source>
        <dbReference type="Google" id="ProtNLM"/>
    </source>
</evidence>
<dbReference type="Gramene" id="RZC75339">
    <property type="protein sequence ID" value="RZC75339"/>
    <property type="gene ID" value="C5167_050811"/>
</dbReference>
<feature type="chain" id="PRO_5021486110" description="Knottin scorpion toxin-like domain-containing protein" evidence="1">
    <location>
        <begin position="30"/>
        <end position="86"/>
    </location>
</feature>
<dbReference type="Proteomes" id="UP000316621">
    <property type="component" value="Chromosome 8"/>
</dbReference>
<gene>
    <name evidence="2" type="ORF">C5167_050811</name>
</gene>
<evidence type="ECO:0000313" key="3">
    <source>
        <dbReference type="Proteomes" id="UP000316621"/>
    </source>
</evidence>
<dbReference type="EMBL" id="CM010722">
    <property type="protein sequence ID" value="RZC75339.1"/>
    <property type="molecule type" value="Genomic_DNA"/>
</dbReference>
<evidence type="ECO:0000256" key="1">
    <source>
        <dbReference type="SAM" id="SignalP"/>
    </source>
</evidence>
<protein>
    <recommendedName>
        <fullName evidence="4">Knottin scorpion toxin-like domain-containing protein</fullName>
    </recommendedName>
</protein>
<name>A0A4Y7KTR3_PAPSO</name>
<keyword evidence="1" id="KW-0732">Signal</keyword>
<reference evidence="2 3" key="1">
    <citation type="journal article" date="2018" name="Science">
        <title>The opium poppy genome and morphinan production.</title>
        <authorList>
            <person name="Guo L."/>
            <person name="Winzer T."/>
            <person name="Yang X."/>
            <person name="Li Y."/>
            <person name="Ning Z."/>
            <person name="He Z."/>
            <person name="Teodor R."/>
            <person name="Lu Y."/>
            <person name="Bowser T.A."/>
            <person name="Graham I.A."/>
            <person name="Ye K."/>
        </authorList>
    </citation>
    <scope>NUCLEOTIDE SEQUENCE [LARGE SCALE GENOMIC DNA]</scope>
    <source>
        <strain evidence="3">cv. HN1</strain>
        <tissue evidence="2">Leaves</tissue>
    </source>
</reference>
<organism evidence="2 3">
    <name type="scientific">Papaver somniferum</name>
    <name type="common">Opium poppy</name>
    <dbReference type="NCBI Taxonomy" id="3469"/>
    <lineage>
        <taxon>Eukaryota</taxon>
        <taxon>Viridiplantae</taxon>
        <taxon>Streptophyta</taxon>
        <taxon>Embryophyta</taxon>
        <taxon>Tracheophyta</taxon>
        <taxon>Spermatophyta</taxon>
        <taxon>Magnoliopsida</taxon>
        <taxon>Ranunculales</taxon>
        <taxon>Papaveraceae</taxon>
        <taxon>Papaveroideae</taxon>
        <taxon>Papaver</taxon>
    </lineage>
</organism>
<feature type="signal peptide" evidence="1">
    <location>
        <begin position="1"/>
        <end position="29"/>
    </location>
</feature>
<evidence type="ECO:0000313" key="2">
    <source>
        <dbReference type="EMBL" id="RZC75339.1"/>
    </source>
</evidence>
<keyword evidence="3" id="KW-1185">Reference proteome</keyword>
<proteinExistence type="predicted"/>
<dbReference type="AlphaFoldDB" id="A0A4Y7KTR3"/>